<dbReference type="GO" id="GO:0008803">
    <property type="term" value="F:bis(5'-nucleosyl)-tetraphosphatase (symmetrical) activity"/>
    <property type="evidence" value="ECO:0007669"/>
    <property type="project" value="UniProtKB-UniRule"/>
</dbReference>
<dbReference type="PANTHER" id="PTHR40942">
    <property type="match status" value="1"/>
</dbReference>
<reference evidence="8" key="1">
    <citation type="submission" date="2009-07" db="EMBL/GenBank/DDBJ databases">
        <title>Complete sequence of Methylotenera mobilis JLW8.</title>
        <authorList>
            <consortium name="US DOE Joint Genome Institute"/>
            <person name="Lucas S."/>
            <person name="Copeland A."/>
            <person name="Lapidus A."/>
            <person name="Glavina del Rio T."/>
            <person name="Tice H."/>
            <person name="Bruce D."/>
            <person name="Goodwin L."/>
            <person name="Pitluck S."/>
            <person name="LaButti K.M."/>
            <person name="Clum A."/>
            <person name="Larimer F."/>
            <person name="Land M."/>
            <person name="Hauser L."/>
            <person name="Kyrpides N."/>
            <person name="Mikhailova N."/>
            <person name="Kayluzhnaya M."/>
            <person name="Chistoserdova L."/>
        </authorList>
    </citation>
    <scope>NUCLEOTIDE SEQUENCE [LARGE SCALE GENOMIC DNA]</scope>
    <source>
        <strain evidence="8">JLW8 / ATCC BAA-1282 / DSM 17540</strain>
    </source>
</reference>
<dbReference type="OrthoDB" id="9807890at2"/>
<dbReference type="HOGENOM" id="CLU_056184_2_0_4"/>
<evidence type="ECO:0000256" key="3">
    <source>
        <dbReference type="ARBA" id="ARBA00022801"/>
    </source>
</evidence>
<dbReference type="eggNOG" id="COG0639">
    <property type="taxonomic scope" value="Bacteria"/>
</dbReference>
<dbReference type="InterPro" id="IPR004843">
    <property type="entry name" value="Calcineurin-like_PHP"/>
</dbReference>
<evidence type="ECO:0000313" key="7">
    <source>
        <dbReference type="EMBL" id="ACT47397.1"/>
    </source>
</evidence>
<comment type="function">
    <text evidence="1 5">Hydrolyzes diadenosine 5',5'''-P1,P4-tetraphosphate to yield ADP.</text>
</comment>
<dbReference type="Gene3D" id="3.60.21.10">
    <property type="match status" value="1"/>
</dbReference>
<comment type="similarity">
    <text evidence="2 5">Belongs to the Ap4A hydrolase family.</text>
</comment>
<dbReference type="HAMAP" id="MF_00199">
    <property type="entry name" value="ApaH"/>
    <property type="match status" value="1"/>
</dbReference>
<evidence type="ECO:0000256" key="2">
    <source>
        <dbReference type="ARBA" id="ARBA00005419"/>
    </source>
</evidence>
<dbReference type="PANTHER" id="PTHR40942:SF4">
    <property type="entry name" value="CYTOCHROME C5"/>
    <property type="match status" value="1"/>
</dbReference>
<dbReference type="Pfam" id="PF00149">
    <property type="entry name" value="Metallophos"/>
    <property type="match status" value="1"/>
</dbReference>
<evidence type="ECO:0000256" key="4">
    <source>
        <dbReference type="ARBA" id="ARBA00049417"/>
    </source>
</evidence>
<reference evidence="7 8" key="2">
    <citation type="journal article" date="2011" name="J. Bacteriol.">
        <title>Genomes of three methylotrophs from a single niche uncover genetic and metabolic divergence of Methylophilaceae.</title>
        <authorList>
            <person name="Lapidus A."/>
            <person name="Clum A."/>
            <person name="Labutti K."/>
            <person name="Kaluzhnaya M.G."/>
            <person name="Lim S."/>
            <person name="Beck D.A."/>
            <person name="Glavina Del Rio T."/>
            <person name="Nolan M."/>
            <person name="Mavromatis K."/>
            <person name="Huntemann M."/>
            <person name="Lucas S."/>
            <person name="Lidstrom M.E."/>
            <person name="Ivanova N."/>
            <person name="Chistoserdova L."/>
        </authorList>
    </citation>
    <scope>NUCLEOTIDE SEQUENCE [LARGE SCALE GENOMIC DNA]</scope>
    <source>
        <strain evidence="8">JLW8 / ATCC BAA-1282 / DSM 17540</strain>
    </source>
</reference>
<dbReference type="STRING" id="583345.Mmol_0487"/>
<evidence type="ECO:0000256" key="1">
    <source>
        <dbReference type="ARBA" id="ARBA00003413"/>
    </source>
</evidence>
<gene>
    <name evidence="5" type="primary">apaH</name>
    <name evidence="7" type="ordered locus">Mmol_0487</name>
</gene>
<keyword evidence="3 5" id="KW-0378">Hydrolase</keyword>
<comment type="catalytic activity">
    <reaction evidence="4 5">
        <text>P(1),P(4)-bis(5'-adenosyl) tetraphosphate + H2O = 2 ADP + 2 H(+)</text>
        <dbReference type="Rhea" id="RHEA:24252"/>
        <dbReference type="ChEBI" id="CHEBI:15377"/>
        <dbReference type="ChEBI" id="CHEBI:15378"/>
        <dbReference type="ChEBI" id="CHEBI:58141"/>
        <dbReference type="ChEBI" id="CHEBI:456216"/>
        <dbReference type="EC" id="3.6.1.41"/>
    </reaction>
</comment>
<keyword evidence="8" id="KW-1185">Reference proteome</keyword>
<dbReference type="CDD" id="cd07422">
    <property type="entry name" value="MPP_ApaH"/>
    <property type="match status" value="1"/>
</dbReference>
<dbReference type="EMBL" id="CP001672">
    <property type="protein sequence ID" value="ACT47397.1"/>
    <property type="molecule type" value="Genomic_DNA"/>
</dbReference>
<feature type="domain" description="Calcineurin-like phosphoesterase" evidence="6">
    <location>
        <begin position="4"/>
        <end position="140"/>
    </location>
</feature>
<proteinExistence type="inferred from homology"/>
<dbReference type="AlphaFoldDB" id="C6WTZ8"/>
<name>C6WTZ8_METML</name>
<organism evidence="7 8">
    <name type="scientific">Methylotenera mobilis (strain JLW8 / ATCC BAA-1282 / DSM 17540)</name>
    <dbReference type="NCBI Taxonomy" id="583345"/>
    <lineage>
        <taxon>Bacteria</taxon>
        <taxon>Pseudomonadati</taxon>
        <taxon>Pseudomonadota</taxon>
        <taxon>Betaproteobacteria</taxon>
        <taxon>Nitrosomonadales</taxon>
        <taxon>Methylophilaceae</taxon>
        <taxon>Methylotenera</taxon>
    </lineage>
</organism>
<dbReference type="EC" id="3.6.1.41" evidence="5"/>
<sequence>MATYAIGDIQGCYHAFQALLARLKFDPDKDQLWLVGDLINRGSGTLDVLRWCYAHQHSLRIVLGNHDLHAIVVAAGIVAAHRGDTLQPLLAADDRDVLLSWLRHQPLVYHEADYLMVHAGLLPQWTVEQTMAYAAEVEAALQGENYLHFLTHMYGNLPNCWTPDLTGVDRLRVITNAATRLRICTADGEMEFKFKGELQDIPHGYMPWFDVPARATQDTQVIFGHWSALGLQQRKNLFALDTGCLWGGKLTAMNLATKEIVQVDAHPLDKPVAIQKSAH</sequence>
<dbReference type="RefSeq" id="WP_015831434.1">
    <property type="nucleotide sequence ID" value="NC_012968.1"/>
</dbReference>
<protein>
    <recommendedName>
        <fullName evidence="5">Bis(5'-nucleosyl)-tetraphosphatase, symmetrical</fullName>
        <ecNumber evidence="5">3.6.1.41</ecNumber>
    </recommendedName>
    <alternativeName>
        <fullName evidence="5">Ap4A hydrolase</fullName>
    </alternativeName>
    <alternativeName>
        <fullName evidence="5">Diadenosine 5',5'''-P1,P4-tetraphosphate pyrophosphohydrolase</fullName>
    </alternativeName>
    <alternativeName>
        <fullName evidence="5">Diadenosine tetraphosphatase</fullName>
    </alternativeName>
</protein>
<dbReference type="NCBIfam" id="TIGR00668">
    <property type="entry name" value="apaH"/>
    <property type="match status" value="1"/>
</dbReference>
<dbReference type="SUPFAM" id="SSF56300">
    <property type="entry name" value="Metallo-dependent phosphatases"/>
    <property type="match status" value="1"/>
</dbReference>
<dbReference type="InterPro" id="IPR004617">
    <property type="entry name" value="ApaH"/>
</dbReference>
<dbReference type="NCBIfam" id="NF001204">
    <property type="entry name" value="PRK00166.1"/>
    <property type="match status" value="1"/>
</dbReference>
<evidence type="ECO:0000313" key="8">
    <source>
        <dbReference type="Proteomes" id="UP000002742"/>
    </source>
</evidence>
<evidence type="ECO:0000259" key="6">
    <source>
        <dbReference type="Pfam" id="PF00149"/>
    </source>
</evidence>
<accession>C6WTZ8</accession>
<dbReference type="KEGG" id="mmb:Mmol_0487"/>
<dbReference type="PIRSF" id="PIRSF000903">
    <property type="entry name" value="B5n-ttraPtase_sm"/>
    <property type="match status" value="1"/>
</dbReference>
<evidence type="ECO:0000256" key="5">
    <source>
        <dbReference type="HAMAP-Rule" id="MF_00199"/>
    </source>
</evidence>
<dbReference type="Proteomes" id="UP000002742">
    <property type="component" value="Chromosome"/>
</dbReference>
<dbReference type="InterPro" id="IPR029052">
    <property type="entry name" value="Metallo-depent_PP-like"/>
</dbReference>